<evidence type="ECO:0000256" key="1">
    <source>
        <dbReference type="SAM" id="MobiDB-lite"/>
    </source>
</evidence>
<dbReference type="InterPro" id="IPR007280">
    <property type="entry name" value="Peptidase_C_arc/bac"/>
</dbReference>
<dbReference type="Gene3D" id="2.130.10.10">
    <property type="entry name" value="YVTN repeat-like/Quinoprotein amine dehydrogenase"/>
    <property type="match status" value="1"/>
</dbReference>
<evidence type="ECO:0000259" key="2">
    <source>
        <dbReference type="Pfam" id="PF04151"/>
    </source>
</evidence>
<dbReference type="InterPro" id="IPR036278">
    <property type="entry name" value="Sialidase_sf"/>
</dbReference>
<feature type="compositionally biased region" description="Basic and acidic residues" evidence="1">
    <location>
        <begin position="97"/>
        <end position="117"/>
    </location>
</feature>
<evidence type="ECO:0000259" key="3">
    <source>
        <dbReference type="Pfam" id="PF18962"/>
    </source>
</evidence>
<dbReference type="EMBL" id="VBOY01000027">
    <property type="protein sequence ID" value="TMQ67852.1"/>
    <property type="molecule type" value="Genomic_DNA"/>
</dbReference>
<dbReference type="AlphaFoldDB" id="A0A538TW47"/>
<accession>A0A538TW47</accession>
<dbReference type="CDD" id="cd15482">
    <property type="entry name" value="Sialidase_non-viral"/>
    <property type="match status" value="2"/>
</dbReference>
<dbReference type="Gene3D" id="2.120.10.10">
    <property type="match status" value="1"/>
</dbReference>
<protein>
    <submittedName>
        <fullName evidence="4">T9SS type A sorting domain-containing protein</fullName>
    </submittedName>
</protein>
<proteinExistence type="predicted"/>
<reference evidence="4 5" key="1">
    <citation type="journal article" date="2019" name="Nat. Microbiol.">
        <title>Mediterranean grassland soil C-N compound turnover is dependent on rainfall and depth, and is mediated by genomically divergent microorganisms.</title>
        <authorList>
            <person name="Diamond S."/>
            <person name="Andeer P.F."/>
            <person name="Li Z."/>
            <person name="Crits-Christoph A."/>
            <person name="Burstein D."/>
            <person name="Anantharaman K."/>
            <person name="Lane K.R."/>
            <person name="Thomas B.C."/>
            <person name="Pan C."/>
            <person name="Northen T.R."/>
            <person name="Banfield J.F."/>
        </authorList>
    </citation>
    <scope>NUCLEOTIDE SEQUENCE [LARGE SCALE GENOMIC DNA]</scope>
    <source>
        <strain evidence="4">WS_8</strain>
    </source>
</reference>
<dbReference type="Proteomes" id="UP000316609">
    <property type="component" value="Unassembled WGS sequence"/>
</dbReference>
<feature type="domain" description="Secretion system C-terminal sorting" evidence="3">
    <location>
        <begin position="827"/>
        <end position="898"/>
    </location>
</feature>
<evidence type="ECO:0000313" key="4">
    <source>
        <dbReference type="EMBL" id="TMQ67852.1"/>
    </source>
</evidence>
<comment type="caution">
    <text evidence="4">The sequence shown here is derived from an EMBL/GenBank/DDBJ whole genome shotgun (WGS) entry which is preliminary data.</text>
</comment>
<dbReference type="Pfam" id="PF18962">
    <property type="entry name" value="Por_Secre_tail"/>
    <property type="match status" value="1"/>
</dbReference>
<dbReference type="InterPro" id="IPR015943">
    <property type="entry name" value="WD40/YVTN_repeat-like_dom_sf"/>
</dbReference>
<feature type="domain" description="Peptidase C-terminal archaeal/bacterial" evidence="2">
    <location>
        <begin position="489"/>
        <end position="563"/>
    </location>
</feature>
<dbReference type="InterPro" id="IPR026444">
    <property type="entry name" value="Secre_tail"/>
</dbReference>
<gene>
    <name evidence="4" type="ORF">E6K78_03290</name>
</gene>
<sequence length="905" mass="96226">MTLPILGGNACGPYDVVPSAPSVIRIGRDGPEWPRSFTLERKVSMAHPLSRSVVCWGAALVLLAGTALPARARTPNATSTEHIRRLKTLEQQLLMKEPAERRLEQRERERGRGEGRRTGSKLRPAEGSDEAYTGAPRPGTAQRLVTSGIQNYLANNPAGDGPGSCQSEVSIAAIGDHVVATWNDGQVIYDDTLPGFQGYGYSLDGGVTWTDGGSPPAANVVSWVSDPVVVADPRNGSFYYVGLCDPGNGTNGIGVVRGQFSGSTFVWDTPVVVRAYDSNSSLLDKEWLAIDPANGNLYLSYSRFIGSGGVYFTNQIDFERSTDGGQTWTDLQTLSAPDDAGYVQGSRPAVGPDGEVYVVWWAIGHASNSLFGRDFMRVRKSTNGGTSFATEVTADSLFSNWGSGAPGFNRGIGVTFPSIAVDRSNGPNRGRVYVAWNEAVNFYEDDLGLARRHAEREPNDSPSQATAFTVGEQLNGVIDRPATSKSAGDFDYYRFQGVQGQTVIFYMDSLDVNLDAAFRLFCTDVDAQGRTGRLAFSLASSPNGGLLVFTPPADGTYYIRVASYLGGSIGGYHIVTGNHVPDGAPIDDRARDHRDVFVTSSANGTTWGPTVRVSDDPGYFDDWLPEVAVAGDGKAFCAYYDWRDPAQCGGLSNVYMVRSDDGGLSWGSGLPITTAESDWTFGSSSLIPNQGDYIALFGADTTAIVGWADNRYGDPDVFVAKSSLNCTAAQITASASATLDTATVTWGIANGPGAAVKIYRRLQGAAQYDSVGIAVANGSGGITFYDTTVEAGRTYDYRLGLEGFCQNFAGTVAVSVPFPPGLALGAYPNPTSGSLTVTFTLPSGAPASLDLYDLSGRRVRSQSAAGPGRQSVDLTRLKAGLYILRLTQAKHTATKRVAVFPGAVP</sequence>
<dbReference type="Gene3D" id="2.60.120.380">
    <property type="match status" value="1"/>
</dbReference>
<evidence type="ECO:0000313" key="5">
    <source>
        <dbReference type="Proteomes" id="UP000316609"/>
    </source>
</evidence>
<name>A0A538TW47_UNCEI</name>
<organism evidence="4 5">
    <name type="scientific">Eiseniibacteriota bacterium</name>
    <dbReference type="NCBI Taxonomy" id="2212470"/>
    <lineage>
        <taxon>Bacteria</taxon>
        <taxon>Candidatus Eiseniibacteriota</taxon>
    </lineage>
</organism>
<dbReference type="Pfam" id="PF04151">
    <property type="entry name" value="PPC"/>
    <property type="match status" value="1"/>
</dbReference>
<dbReference type="NCBIfam" id="TIGR04183">
    <property type="entry name" value="Por_Secre_tail"/>
    <property type="match status" value="1"/>
</dbReference>
<dbReference type="SUPFAM" id="SSF50939">
    <property type="entry name" value="Sialidases"/>
    <property type="match status" value="2"/>
</dbReference>
<feature type="region of interest" description="Disordered" evidence="1">
    <location>
        <begin position="94"/>
        <end position="141"/>
    </location>
</feature>